<dbReference type="Pfam" id="PF00535">
    <property type="entry name" value="Glycos_transf_2"/>
    <property type="match status" value="1"/>
</dbReference>
<keyword evidence="4" id="KW-0472">Membrane</keyword>
<dbReference type="EMBL" id="LXIE01000003">
    <property type="protein sequence ID" value="OAD92229.1"/>
    <property type="molecule type" value="Genomic_DNA"/>
</dbReference>
<evidence type="ECO:0000256" key="3">
    <source>
        <dbReference type="ARBA" id="ARBA00022679"/>
    </source>
</evidence>
<feature type="transmembrane region" description="Helical" evidence="4">
    <location>
        <begin position="303"/>
        <end position="321"/>
    </location>
</feature>
<comment type="caution">
    <text evidence="6">The sequence shown here is derived from an EMBL/GenBank/DDBJ whole genome shotgun (WGS) entry which is preliminary data.</text>
</comment>
<dbReference type="Proteomes" id="UP000077552">
    <property type="component" value="Unassembled WGS sequence"/>
</dbReference>
<protein>
    <submittedName>
        <fullName evidence="6">Glycosyl transferase family 2</fullName>
    </submittedName>
</protein>
<dbReference type="AlphaFoldDB" id="A0A1A9LFT0"/>
<organism evidence="6 7">
    <name type="scientific">Aequorivita soesokkakensis</name>
    <dbReference type="NCBI Taxonomy" id="1385699"/>
    <lineage>
        <taxon>Bacteria</taxon>
        <taxon>Pseudomonadati</taxon>
        <taxon>Bacteroidota</taxon>
        <taxon>Flavobacteriia</taxon>
        <taxon>Flavobacteriales</taxon>
        <taxon>Flavobacteriaceae</taxon>
        <taxon>Aequorivita</taxon>
    </lineage>
</organism>
<name>A0A1A9LFT0_9FLAO</name>
<evidence type="ECO:0000313" key="7">
    <source>
        <dbReference type="Proteomes" id="UP000077552"/>
    </source>
</evidence>
<evidence type="ECO:0000313" key="6">
    <source>
        <dbReference type="EMBL" id="OAD92229.1"/>
    </source>
</evidence>
<dbReference type="GO" id="GO:0016757">
    <property type="term" value="F:glycosyltransferase activity"/>
    <property type="evidence" value="ECO:0007669"/>
    <property type="project" value="UniProtKB-KW"/>
</dbReference>
<dbReference type="InterPro" id="IPR029044">
    <property type="entry name" value="Nucleotide-diphossugar_trans"/>
</dbReference>
<evidence type="ECO:0000256" key="2">
    <source>
        <dbReference type="ARBA" id="ARBA00022676"/>
    </source>
</evidence>
<dbReference type="InterPro" id="IPR001173">
    <property type="entry name" value="Glyco_trans_2-like"/>
</dbReference>
<keyword evidence="2" id="KW-0328">Glycosyltransferase</keyword>
<feature type="transmembrane region" description="Helical" evidence="4">
    <location>
        <begin position="278"/>
        <end position="297"/>
    </location>
</feature>
<dbReference type="RefSeq" id="WP_068761032.1">
    <property type="nucleotide sequence ID" value="NZ_LXIE01000003.1"/>
</dbReference>
<evidence type="ECO:0000256" key="4">
    <source>
        <dbReference type="SAM" id="Phobius"/>
    </source>
</evidence>
<dbReference type="STRING" id="1385699.A7A78_09055"/>
<comment type="similarity">
    <text evidence="1">Belongs to the glycosyltransferase 2 family.</text>
</comment>
<dbReference type="SUPFAM" id="SSF53448">
    <property type="entry name" value="Nucleotide-diphospho-sugar transferases"/>
    <property type="match status" value="1"/>
</dbReference>
<dbReference type="Gene3D" id="3.90.550.10">
    <property type="entry name" value="Spore Coat Polysaccharide Biosynthesis Protein SpsA, Chain A"/>
    <property type="match status" value="1"/>
</dbReference>
<accession>A0A1A9LFT0</accession>
<keyword evidence="4" id="KW-0812">Transmembrane</keyword>
<keyword evidence="3 6" id="KW-0808">Transferase</keyword>
<proteinExistence type="inferred from homology"/>
<dbReference type="PANTHER" id="PTHR43630:SF1">
    <property type="entry name" value="POLY-BETA-1,6-N-ACETYL-D-GLUCOSAMINE SYNTHASE"/>
    <property type="match status" value="1"/>
</dbReference>
<dbReference type="PANTHER" id="PTHR43630">
    <property type="entry name" value="POLY-BETA-1,6-N-ACETYL-D-GLUCOSAMINE SYNTHASE"/>
    <property type="match status" value="1"/>
</dbReference>
<feature type="transmembrane region" description="Helical" evidence="4">
    <location>
        <begin position="333"/>
        <end position="353"/>
    </location>
</feature>
<evidence type="ECO:0000256" key="1">
    <source>
        <dbReference type="ARBA" id="ARBA00006739"/>
    </source>
</evidence>
<evidence type="ECO:0000259" key="5">
    <source>
        <dbReference type="Pfam" id="PF00535"/>
    </source>
</evidence>
<feature type="domain" description="Glycosyltransferase 2-like" evidence="5">
    <location>
        <begin position="41"/>
        <end position="167"/>
    </location>
</feature>
<keyword evidence="7" id="KW-1185">Reference proteome</keyword>
<gene>
    <name evidence="6" type="ORF">A7A78_09055</name>
</gene>
<dbReference type="OrthoDB" id="9800276at2"/>
<reference evidence="6 7" key="1">
    <citation type="submission" date="2016-05" db="EMBL/GenBank/DDBJ databases">
        <title>Genome sequencing of Vitellibacter soesokkakensis RSSK-12.</title>
        <authorList>
            <person name="Thevarajoo S."/>
            <person name="Selvaratnam C."/>
            <person name="Goh K.M."/>
            <person name="Chan K.-G."/>
            <person name="Chong C.S."/>
        </authorList>
    </citation>
    <scope>NUCLEOTIDE SEQUENCE [LARGE SCALE GENOMIC DNA]</scope>
    <source>
        <strain evidence="6 7">RSSK-12</strain>
    </source>
</reference>
<keyword evidence="4" id="KW-1133">Transmembrane helix</keyword>
<feature type="transmembrane region" description="Helical" evidence="4">
    <location>
        <begin position="6"/>
        <end position="27"/>
    </location>
</feature>
<sequence length="364" mass="42239">MVLLYVFGAVALINCAYYILFSKFSFLKPSEKRTSEKYPVSLIVCAKNEAENLQNHIPLWQKQRYHNFEIILINDASVDETLEVMETFAANDPRIQIVNVKNNEAFWANKKYALTLGIKRAKNTRLIFTDADCYPASEDWLATMASNFSDKKQLVLGYGAYEKQPGFLNKIIRFETLMTALQYFSYAKSGNPYMGVGRNLAYTSNLYYENNGFMSHIKIPSGDDDLFVNEAATSENVAICVEPEAFTYSLPKKKKKKWLIQKKRHYSTAKLYKPKHRILLGAYFIFNFLFWLLAPIILFTDFWIFGFGIIFIRILFQYIIIGNAAKKLKEADLLPFIPFYELFLIFTQLSIFISNSSEKNSRWK</sequence>